<dbReference type="PROSITE" id="PS51257">
    <property type="entry name" value="PROKAR_LIPOPROTEIN"/>
    <property type="match status" value="1"/>
</dbReference>
<evidence type="ECO:0000313" key="2">
    <source>
        <dbReference type="Proteomes" id="UP000315369"/>
    </source>
</evidence>
<evidence type="ECO:0000313" key="1">
    <source>
        <dbReference type="EMBL" id="TQF11843.1"/>
    </source>
</evidence>
<accession>A0A540WS80</accession>
<dbReference type="EMBL" id="VIFM01000167">
    <property type="protein sequence ID" value="TQF11843.1"/>
    <property type="molecule type" value="Genomic_DNA"/>
</dbReference>
<organism evidence="1 2">
    <name type="scientific">Myxococcus llanfairpwllgwyngyllgogerychwyrndrobwllllantysiliogogogochensis</name>
    <dbReference type="NCBI Taxonomy" id="2590453"/>
    <lineage>
        <taxon>Bacteria</taxon>
        <taxon>Pseudomonadati</taxon>
        <taxon>Myxococcota</taxon>
        <taxon>Myxococcia</taxon>
        <taxon>Myxococcales</taxon>
        <taxon>Cystobacterineae</taxon>
        <taxon>Myxococcaceae</taxon>
        <taxon>Myxococcus</taxon>
    </lineage>
</organism>
<comment type="caution">
    <text evidence="1">The sequence shown here is derived from an EMBL/GenBank/DDBJ whole genome shotgun (WGS) entry which is preliminary data.</text>
</comment>
<keyword evidence="2" id="KW-1185">Reference proteome</keyword>
<protein>
    <recommendedName>
        <fullName evidence="3">Lipoprotein</fullName>
    </recommendedName>
</protein>
<reference evidence="1 2" key="1">
    <citation type="submission" date="2019-06" db="EMBL/GenBank/DDBJ databases">
        <authorList>
            <person name="Livingstone P."/>
            <person name="Whitworth D."/>
        </authorList>
    </citation>
    <scope>NUCLEOTIDE SEQUENCE [LARGE SCALE GENOMIC DNA]</scope>
    <source>
        <strain evidence="1 2">AM401</strain>
    </source>
</reference>
<name>A0A540WS80_9BACT</name>
<evidence type="ECO:0008006" key="3">
    <source>
        <dbReference type="Google" id="ProtNLM"/>
    </source>
</evidence>
<gene>
    <name evidence="1" type="ORF">FJV41_32055</name>
</gene>
<sequence>MKKKLLSAVMVCALGLVGCGDDDDKDPPVEAPKLNSSANILAFLEGKTLLMEGANIPSHPNGYNEDVDYGAVSQCYQKVTMSVAGGNFKVDSVPGTIADGACNHDAPKNPLSFTSTTVLIENVAADGSCFDVTFTFPGGLVQEGRGGFTTDQKTLKLELFFKNQSTGSRCANGAVGTSSSVTLNGTAFTGNAVQTYAVR</sequence>
<dbReference type="AlphaFoldDB" id="A0A540WS80"/>
<dbReference type="RefSeq" id="WP_141646401.1">
    <property type="nucleotide sequence ID" value="NZ_VIFM01000167.1"/>
</dbReference>
<dbReference type="OrthoDB" id="5381265at2"/>
<dbReference type="Proteomes" id="UP000315369">
    <property type="component" value="Unassembled WGS sequence"/>
</dbReference>
<proteinExistence type="predicted"/>